<dbReference type="AlphaFoldDB" id="A0A9P8I1W3"/>
<comment type="similarity">
    <text evidence="5">Belongs to the protein kinase superfamily. Ser/Thr protein kinase family. GCN2 subfamily.</text>
</comment>
<organism evidence="7 8">
    <name type="scientific">Glutinoglossum americanum</name>
    <dbReference type="NCBI Taxonomy" id="1670608"/>
    <lineage>
        <taxon>Eukaryota</taxon>
        <taxon>Fungi</taxon>
        <taxon>Dikarya</taxon>
        <taxon>Ascomycota</taxon>
        <taxon>Pezizomycotina</taxon>
        <taxon>Geoglossomycetes</taxon>
        <taxon>Geoglossales</taxon>
        <taxon>Geoglossaceae</taxon>
        <taxon>Glutinoglossum</taxon>
    </lineage>
</organism>
<dbReference type="SMART" id="SM00220">
    <property type="entry name" value="S_TKc"/>
    <property type="match status" value="1"/>
</dbReference>
<dbReference type="InterPro" id="IPR008271">
    <property type="entry name" value="Ser/Thr_kinase_AS"/>
</dbReference>
<dbReference type="GO" id="GO:0005737">
    <property type="term" value="C:cytoplasm"/>
    <property type="evidence" value="ECO:0007669"/>
    <property type="project" value="TreeGrafter"/>
</dbReference>
<dbReference type="InterPro" id="IPR000719">
    <property type="entry name" value="Prot_kinase_dom"/>
</dbReference>
<accession>A0A9P8I1W3</accession>
<reference evidence="7" key="1">
    <citation type="submission" date="2021-03" db="EMBL/GenBank/DDBJ databases">
        <title>Comparative genomics and phylogenomic investigation of the class Geoglossomycetes provide insights into ecological specialization and systematics.</title>
        <authorList>
            <person name="Melie T."/>
            <person name="Pirro S."/>
            <person name="Miller A.N."/>
            <person name="Quandt A."/>
        </authorList>
    </citation>
    <scope>NUCLEOTIDE SEQUENCE</scope>
    <source>
        <strain evidence="7">GBOQ0MN5Z8</strain>
    </source>
</reference>
<dbReference type="GO" id="GO:0004672">
    <property type="term" value="F:protein kinase activity"/>
    <property type="evidence" value="ECO:0007669"/>
    <property type="project" value="InterPro"/>
</dbReference>
<gene>
    <name evidence="7" type="ORF">FGG08_007240</name>
</gene>
<dbReference type="SUPFAM" id="SSF56112">
    <property type="entry name" value="Protein kinase-like (PK-like)"/>
    <property type="match status" value="1"/>
</dbReference>
<name>A0A9P8I1W3_9PEZI</name>
<comment type="caution">
    <text evidence="7">The sequence shown here is derived from an EMBL/GenBank/DDBJ whole genome shotgun (WGS) entry which is preliminary data.</text>
</comment>
<dbReference type="OrthoDB" id="4062651at2759"/>
<dbReference type="PANTHER" id="PTHR11042">
    <property type="entry name" value="EUKARYOTIC TRANSLATION INITIATION FACTOR 2-ALPHA KINASE EIF2-ALPHA KINASE -RELATED"/>
    <property type="match status" value="1"/>
</dbReference>
<evidence type="ECO:0000256" key="3">
    <source>
        <dbReference type="ARBA" id="ARBA00022777"/>
    </source>
</evidence>
<keyword evidence="1" id="KW-0808">Transferase</keyword>
<dbReference type="PROSITE" id="PS00108">
    <property type="entry name" value="PROTEIN_KINASE_ST"/>
    <property type="match status" value="1"/>
</dbReference>
<dbReference type="EMBL" id="JAGHQL010000264">
    <property type="protein sequence ID" value="KAH0534171.1"/>
    <property type="molecule type" value="Genomic_DNA"/>
</dbReference>
<feature type="domain" description="Protein kinase" evidence="6">
    <location>
        <begin position="1"/>
        <end position="245"/>
    </location>
</feature>
<dbReference type="PROSITE" id="PS50011">
    <property type="entry name" value="PROTEIN_KINASE_DOM"/>
    <property type="match status" value="1"/>
</dbReference>
<evidence type="ECO:0000256" key="5">
    <source>
        <dbReference type="ARBA" id="ARBA00037982"/>
    </source>
</evidence>
<keyword evidence="4" id="KW-0067">ATP-binding</keyword>
<evidence type="ECO:0000259" key="6">
    <source>
        <dbReference type="PROSITE" id="PS50011"/>
    </source>
</evidence>
<protein>
    <recommendedName>
        <fullName evidence="6">Protein kinase domain-containing protein</fullName>
    </recommendedName>
</protein>
<dbReference type="InterPro" id="IPR011009">
    <property type="entry name" value="Kinase-like_dom_sf"/>
</dbReference>
<evidence type="ECO:0000313" key="7">
    <source>
        <dbReference type="EMBL" id="KAH0534171.1"/>
    </source>
</evidence>
<dbReference type="Pfam" id="PF00069">
    <property type="entry name" value="Pkinase"/>
    <property type="match status" value="1"/>
</dbReference>
<keyword evidence="3" id="KW-0418">Kinase</keyword>
<dbReference type="InterPro" id="IPR050339">
    <property type="entry name" value="CC_SR_Kinase"/>
</dbReference>
<dbReference type="CDD" id="cd00180">
    <property type="entry name" value="PKc"/>
    <property type="match status" value="1"/>
</dbReference>
<sequence length="346" mass="40313">MTYASRREEADSLMKEVEALKKLRHRHVVEIKSIYEELKWEKRKFGVIMEPVADCTLKEYLEMREHGIDRQDWDQPKFDRIKTWFGCLASGLAYIHSQYIRHKDIKPANILLKNGLIMYSDFGTARVLAEDELDTQTEGHPGFRTVMYCAPEVADWQARGRKADVFSLGCVFVEMLTVGLGFSLQDFANFRETNGSRAYHLCLDLTLRWLLRLRRHAKDRVAYCCAVLNPNPLLRISSKDLAGWISCQRDYSNHYRGDRACRALGHSPVGKFWTICLHSRFARKPTLDPQVPVSWAIAQDKWIARYQWDQTVRSELPSLVQVVLPENVEDYTHVENWINFRSLSNL</sequence>
<keyword evidence="2" id="KW-0547">Nucleotide-binding</keyword>
<evidence type="ECO:0000256" key="4">
    <source>
        <dbReference type="ARBA" id="ARBA00022840"/>
    </source>
</evidence>
<dbReference type="Proteomes" id="UP000698800">
    <property type="component" value="Unassembled WGS sequence"/>
</dbReference>
<proteinExistence type="inferred from homology"/>
<evidence type="ECO:0000256" key="1">
    <source>
        <dbReference type="ARBA" id="ARBA00022679"/>
    </source>
</evidence>
<dbReference type="GO" id="GO:0005524">
    <property type="term" value="F:ATP binding"/>
    <property type="evidence" value="ECO:0007669"/>
    <property type="project" value="UniProtKB-KW"/>
</dbReference>
<keyword evidence="8" id="KW-1185">Reference proteome</keyword>
<dbReference type="GO" id="GO:0005634">
    <property type="term" value="C:nucleus"/>
    <property type="evidence" value="ECO:0007669"/>
    <property type="project" value="TreeGrafter"/>
</dbReference>
<evidence type="ECO:0000313" key="8">
    <source>
        <dbReference type="Proteomes" id="UP000698800"/>
    </source>
</evidence>
<dbReference type="Gene3D" id="1.10.510.10">
    <property type="entry name" value="Transferase(Phosphotransferase) domain 1"/>
    <property type="match status" value="1"/>
</dbReference>
<evidence type="ECO:0000256" key="2">
    <source>
        <dbReference type="ARBA" id="ARBA00022741"/>
    </source>
</evidence>